<evidence type="ECO:0000313" key="2">
    <source>
        <dbReference type="Proteomes" id="UP000800035"/>
    </source>
</evidence>
<reference evidence="1" key="1">
    <citation type="journal article" date="2020" name="Stud. Mycol.">
        <title>101 Dothideomycetes genomes: a test case for predicting lifestyles and emergence of pathogens.</title>
        <authorList>
            <person name="Haridas S."/>
            <person name="Albert R."/>
            <person name="Binder M."/>
            <person name="Bloem J."/>
            <person name="Labutti K."/>
            <person name="Salamov A."/>
            <person name="Andreopoulos B."/>
            <person name="Baker S."/>
            <person name="Barry K."/>
            <person name="Bills G."/>
            <person name="Bluhm B."/>
            <person name="Cannon C."/>
            <person name="Castanera R."/>
            <person name="Culley D."/>
            <person name="Daum C."/>
            <person name="Ezra D."/>
            <person name="Gonzalez J."/>
            <person name="Henrissat B."/>
            <person name="Kuo A."/>
            <person name="Liang C."/>
            <person name="Lipzen A."/>
            <person name="Lutzoni F."/>
            <person name="Magnuson J."/>
            <person name="Mondo S."/>
            <person name="Nolan M."/>
            <person name="Ohm R."/>
            <person name="Pangilinan J."/>
            <person name="Park H.-J."/>
            <person name="Ramirez L."/>
            <person name="Alfaro M."/>
            <person name="Sun H."/>
            <person name="Tritt A."/>
            <person name="Yoshinaga Y."/>
            <person name="Zwiers L.-H."/>
            <person name="Turgeon B."/>
            <person name="Goodwin S."/>
            <person name="Spatafora J."/>
            <person name="Crous P."/>
            <person name="Grigoriev I."/>
        </authorList>
    </citation>
    <scope>NUCLEOTIDE SEQUENCE</scope>
    <source>
        <strain evidence="1">CBS 675.92</strain>
    </source>
</reference>
<proteinExistence type="predicted"/>
<keyword evidence="2" id="KW-1185">Reference proteome</keyword>
<dbReference type="AlphaFoldDB" id="A0A6A5TYT8"/>
<organism evidence="1 2">
    <name type="scientific">Byssothecium circinans</name>
    <dbReference type="NCBI Taxonomy" id="147558"/>
    <lineage>
        <taxon>Eukaryota</taxon>
        <taxon>Fungi</taxon>
        <taxon>Dikarya</taxon>
        <taxon>Ascomycota</taxon>
        <taxon>Pezizomycotina</taxon>
        <taxon>Dothideomycetes</taxon>
        <taxon>Pleosporomycetidae</taxon>
        <taxon>Pleosporales</taxon>
        <taxon>Massarineae</taxon>
        <taxon>Massarinaceae</taxon>
        <taxon>Byssothecium</taxon>
    </lineage>
</organism>
<sequence length="242" mass="28553">MSANSQTPTCIAAPDAEVLDYQNTLRAAVPFIHDCYRKMEAIEVFYRETGVLYHRTNAEVRNPELYHQGSLMSQTLKRAFELTSEDDYNAYFRPHQTLMELLNRMRDEVRFGEPVELLKERASRISKWRADCVEEMERLWTQAKNLANAAEVFDEYQMYSPIHRWCVPLQDLPSSGNLEWTVFCKWVRSLPETKVAVRAGRLEHELAKEMLSMLEDRFTDRWFTQYERFHVADDASWAIINI</sequence>
<dbReference type="OrthoDB" id="3799366at2759"/>
<dbReference type="Proteomes" id="UP000800035">
    <property type="component" value="Unassembled WGS sequence"/>
</dbReference>
<dbReference type="EMBL" id="ML976988">
    <property type="protein sequence ID" value="KAF1958043.1"/>
    <property type="molecule type" value="Genomic_DNA"/>
</dbReference>
<accession>A0A6A5TYT8</accession>
<gene>
    <name evidence="1" type="ORF">CC80DRAFT_547096</name>
</gene>
<evidence type="ECO:0000313" key="1">
    <source>
        <dbReference type="EMBL" id="KAF1958043.1"/>
    </source>
</evidence>
<name>A0A6A5TYT8_9PLEO</name>
<protein>
    <submittedName>
        <fullName evidence="1">Uncharacterized protein</fullName>
    </submittedName>
</protein>